<organism evidence="2 3">
    <name type="scientific">Enterococcus diestrammenae</name>
    <dbReference type="NCBI Taxonomy" id="1155073"/>
    <lineage>
        <taxon>Bacteria</taxon>
        <taxon>Bacillati</taxon>
        <taxon>Bacillota</taxon>
        <taxon>Bacilli</taxon>
        <taxon>Lactobacillales</taxon>
        <taxon>Enterococcaceae</taxon>
        <taxon>Enterococcus</taxon>
    </lineage>
</organism>
<dbReference type="Proteomes" id="UP001429357">
    <property type="component" value="Unassembled WGS sequence"/>
</dbReference>
<evidence type="ECO:0000313" key="3">
    <source>
        <dbReference type="Proteomes" id="UP001429357"/>
    </source>
</evidence>
<keyword evidence="3" id="KW-1185">Reference proteome</keyword>
<comment type="caution">
    <text evidence="2">The sequence shown here is derived from an EMBL/GenBank/DDBJ whole genome shotgun (WGS) entry which is preliminary data.</text>
</comment>
<protein>
    <recommendedName>
        <fullName evidence="1">Glycosyltransferase subfamily 4-like N-terminal domain-containing protein</fullName>
    </recommendedName>
</protein>
<dbReference type="Pfam" id="PF13692">
    <property type="entry name" value="Glyco_trans_1_4"/>
    <property type="match status" value="1"/>
</dbReference>
<dbReference type="RefSeq" id="WP_161869963.1">
    <property type="nucleotide sequence ID" value="NZ_MAEI02000001.1"/>
</dbReference>
<reference evidence="2 3" key="2">
    <citation type="submission" date="2024-02" db="EMBL/GenBank/DDBJ databases">
        <title>The Genome Sequence of Enterococcus diestrammenae JM9A.</title>
        <authorList>
            <person name="Earl A."/>
            <person name="Manson A."/>
            <person name="Gilmore M."/>
            <person name="Sanders J."/>
            <person name="Shea T."/>
            <person name="Howe W."/>
            <person name="Livny J."/>
            <person name="Cuomo C."/>
            <person name="Neafsey D."/>
            <person name="Birren B."/>
        </authorList>
    </citation>
    <scope>NUCLEOTIDE SEQUENCE [LARGE SCALE GENOMIC DNA]</scope>
    <source>
        <strain evidence="2 3">JM9A</strain>
    </source>
</reference>
<accession>A0ABV0F2K3</accession>
<dbReference type="PANTHER" id="PTHR45947:SF3">
    <property type="entry name" value="SULFOQUINOVOSYL TRANSFERASE SQD2"/>
    <property type="match status" value="1"/>
</dbReference>
<name>A0ABV0F2K3_9ENTE</name>
<reference evidence="3" key="1">
    <citation type="submission" date="2016-06" db="EMBL/GenBank/DDBJ databases">
        <title>Four novel species of enterococci isolated from chicken manure.</title>
        <authorList>
            <person name="Van Tyne D."/>
        </authorList>
    </citation>
    <scope>NUCLEOTIDE SEQUENCE [LARGE SCALE GENOMIC DNA]</scope>
    <source>
        <strain evidence="3">JM9A</strain>
    </source>
</reference>
<gene>
    <name evidence="2" type="ORF">BAU18_000970</name>
</gene>
<feature type="domain" description="Glycosyltransferase subfamily 4-like N-terminal" evidence="1">
    <location>
        <begin position="16"/>
        <end position="216"/>
    </location>
</feature>
<dbReference type="SUPFAM" id="SSF53756">
    <property type="entry name" value="UDP-Glycosyltransferase/glycogen phosphorylase"/>
    <property type="match status" value="1"/>
</dbReference>
<dbReference type="InterPro" id="IPR028098">
    <property type="entry name" value="Glyco_trans_4-like_N"/>
</dbReference>
<dbReference type="EMBL" id="MAEI02000001">
    <property type="protein sequence ID" value="MEO1781391.1"/>
    <property type="molecule type" value="Genomic_DNA"/>
</dbReference>
<dbReference type="Gene3D" id="3.40.50.2000">
    <property type="entry name" value="Glycogen Phosphorylase B"/>
    <property type="match status" value="2"/>
</dbReference>
<proteinExistence type="predicted"/>
<dbReference type="Pfam" id="PF13439">
    <property type="entry name" value="Glyco_transf_4"/>
    <property type="match status" value="1"/>
</dbReference>
<evidence type="ECO:0000313" key="2">
    <source>
        <dbReference type="EMBL" id="MEO1781391.1"/>
    </source>
</evidence>
<sequence length="391" mass="45062">MRVLIVNSVCGIGSTGRICTDLYDELVSDGHECCIAYGRGTAPNQYNTYKIGNKVDNYWHVLETRLFDNHGFASRRATKKFVDFIDAYSPDIIHLHNLHGYYLNVKYLFSYLNKKDIKIFWTFHDCWNFSPHSAYIDRVANNELPTRNTYSSERLEYPKSLFISRSRHNYNKKKKIFTVNNNLNIITPSKWLEGLVKSSFFSNNEIITINNGIDLNAFYRDDTTYLKRLLELEDKKILLGVANIWEPRKGLNTFNNIAQGISDEFQVILVGKIPAGVKIHSKIIVLDQVNSTEELRKIYSSAYIFINPTSVDNYPTTNLEASACGVPIITSSVGGTPETIQKGRGIIFQNFDDLLNKISFLGWFNENIEFDSKKIDKEVSFKKYLEVFERR</sequence>
<evidence type="ECO:0000259" key="1">
    <source>
        <dbReference type="Pfam" id="PF13439"/>
    </source>
</evidence>
<dbReference type="InterPro" id="IPR050194">
    <property type="entry name" value="Glycosyltransferase_grp1"/>
</dbReference>
<dbReference type="PANTHER" id="PTHR45947">
    <property type="entry name" value="SULFOQUINOVOSYL TRANSFERASE SQD2"/>
    <property type="match status" value="1"/>
</dbReference>